<keyword evidence="3" id="KW-0862">Zinc</keyword>
<evidence type="ECO:0000259" key="5">
    <source>
        <dbReference type="PROSITE" id="PS50115"/>
    </source>
</evidence>
<keyword evidence="2 4" id="KW-0863">Zinc-finger</keyword>
<dbReference type="SUPFAM" id="SSF57863">
    <property type="entry name" value="ArfGap/RecO-like zinc finger"/>
    <property type="match status" value="1"/>
</dbReference>
<dbReference type="Gene3D" id="2.30.29.30">
    <property type="entry name" value="Pleckstrin-homology domain (PH domain)/Phosphotyrosine-binding domain (PTB)"/>
    <property type="match status" value="1"/>
</dbReference>
<dbReference type="PANTHER" id="PTHR23180">
    <property type="entry name" value="CENTAURIN/ARF"/>
    <property type="match status" value="1"/>
</dbReference>
<accession>A0A438EJE1</accession>
<dbReference type="GO" id="GO:0008270">
    <property type="term" value="F:zinc ion binding"/>
    <property type="evidence" value="ECO:0007669"/>
    <property type="project" value="UniProtKB-KW"/>
</dbReference>
<evidence type="ECO:0000256" key="2">
    <source>
        <dbReference type="ARBA" id="ARBA00022771"/>
    </source>
</evidence>
<feature type="domain" description="Arf-GAP" evidence="5">
    <location>
        <begin position="235"/>
        <end position="292"/>
    </location>
</feature>
<evidence type="ECO:0000256" key="4">
    <source>
        <dbReference type="PROSITE-ProRule" id="PRU00288"/>
    </source>
</evidence>
<keyword evidence="1" id="KW-0479">Metal-binding</keyword>
<dbReference type="Pfam" id="PF01412">
    <property type="entry name" value="ArfGap"/>
    <property type="match status" value="1"/>
</dbReference>
<dbReference type="GO" id="GO:0005096">
    <property type="term" value="F:GTPase activator activity"/>
    <property type="evidence" value="ECO:0007669"/>
    <property type="project" value="InterPro"/>
</dbReference>
<dbReference type="PROSITE" id="PS50115">
    <property type="entry name" value="ARFGAP"/>
    <property type="match status" value="1"/>
</dbReference>
<dbReference type="InterPro" id="IPR001164">
    <property type="entry name" value="ArfGAP_dom"/>
</dbReference>
<dbReference type="PANTHER" id="PTHR23180:SF244">
    <property type="entry name" value="ADP-RIBOSYLATION FACTOR GTPASE-ACTIVATING PROTEIN AGD2"/>
    <property type="match status" value="1"/>
</dbReference>
<evidence type="ECO:0000256" key="3">
    <source>
        <dbReference type="ARBA" id="ARBA00022833"/>
    </source>
</evidence>
<reference evidence="6 7" key="1">
    <citation type="journal article" date="2018" name="PLoS Genet.">
        <title>Population sequencing reveals clonal diversity and ancestral inbreeding in the grapevine cultivar Chardonnay.</title>
        <authorList>
            <person name="Roach M.J."/>
            <person name="Johnson D.L."/>
            <person name="Bohlmann J."/>
            <person name="van Vuuren H.J."/>
            <person name="Jones S.J."/>
            <person name="Pretorius I.S."/>
            <person name="Schmidt S.A."/>
            <person name="Borneman A.R."/>
        </authorList>
    </citation>
    <scope>NUCLEOTIDE SEQUENCE [LARGE SCALE GENOMIC DNA]</scope>
    <source>
        <strain evidence="7">cv. Chardonnay</strain>
        <tissue evidence="6">Leaf</tissue>
    </source>
</reference>
<proteinExistence type="predicted"/>
<organism evidence="6 7">
    <name type="scientific">Vitis vinifera</name>
    <name type="common">Grape</name>
    <dbReference type="NCBI Taxonomy" id="29760"/>
    <lineage>
        <taxon>Eukaryota</taxon>
        <taxon>Viridiplantae</taxon>
        <taxon>Streptophyta</taxon>
        <taxon>Embryophyta</taxon>
        <taxon>Tracheophyta</taxon>
        <taxon>Spermatophyta</taxon>
        <taxon>Magnoliopsida</taxon>
        <taxon>eudicotyledons</taxon>
        <taxon>Gunneridae</taxon>
        <taxon>Pentapetalae</taxon>
        <taxon>rosids</taxon>
        <taxon>Vitales</taxon>
        <taxon>Vitaceae</taxon>
        <taxon>Viteae</taxon>
        <taxon>Vitis</taxon>
    </lineage>
</organism>
<protein>
    <submittedName>
        <fullName evidence="6">ADP-ribosylation factor GTPase-activating protein AGD4</fullName>
    </submittedName>
</protein>
<dbReference type="InterPro" id="IPR011993">
    <property type="entry name" value="PH-like_dom_sf"/>
</dbReference>
<dbReference type="SMART" id="SM00105">
    <property type="entry name" value="ArfGap"/>
    <property type="match status" value="1"/>
</dbReference>
<evidence type="ECO:0000313" key="6">
    <source>
        <dbReference type="EMBL" id="RVW47843.1"/>
    </source>
</evidence>
<dbReference type="AlphaFoldDB" id="A0A438EJE1"/>
<gene>
    <name evidence="6" type="primary">AGD4_1</name>
    <name evidence="6" type="ORF">CK203_092920</name>
</gene>
<dbReference type="InterPro" id="IPR038508">
    <property type="entry name" value="ArfGAP_dom_sf"/>
</dbReference>
<dbReference type="Proteomes" id="UP000288805">
    <property type="component" value="Unassembled WGS sequence"/>
</dbReference>
<dbReference type="InterPro" id="IPR045258">
    <property type="entry name" value="ACAP1/2/3-like"/>
</dbReference>
<dbReference type="Gene3D" id="1.10.220.150">
    <property type="entry name" value="Arf GTPase activating protein"/>
    <property type="match status" value="1"/>
</dbReference>
<name>A0A438EJE1_VITVI</name>
<dbReference type="PRINTS" id="PR00405">
    <property type="entry name" value="REVINTRACTNG"/>
</dbReference>
<sequence length="292" mass="31959">MVVVLLEGLVQAKALELGCIIQWVPCSLNQVVDGLAKRGAKELGSQPNYSAGSMEHNSSMFSRFRSKHNKASLLNEENLGCHTVDLRTSTIKIDAEDSDLRLCFRIISPAKTYTLQVNDLEQSMGSAKTPPNIRALACLVVHKKVNADDSLQLRLLLVPGDVLIAYFVQAENGADRMDWINKITGVIASLLNSHILQQPHPGTKLLDNNDSAISAYDVRSLNGLPEDDLKVNQADNVSKVLREIPGNDLCAECSAPEPDWASLNLGILLCIECSGVHRNLGVHISKVHYFIN</sequence>
<evidence type="ECO:0000256" key="1">
    <source>
        <dbReference type="ARBA" id="ARBA00022723"/>
    </source>
</evidence>
<comment type="caution">
    <text evidence="6">The sequence shown here is derived from an EMBL/GenBank/DDBJ whole genome shotgun (WGS) entry which is preliminary data.</text>
</comment>
<dbReference type="InterPro" id="IPR037278">
    <property type="entry name" value="ARFGAP/RecO"/>
</dbReference>
<evidence type="ECO:0000313" key="7">
    <source>
        <dbReference type="Proteomes" id="UP000288805"/>
    </source>
</evidence>
<dbReference type="EMBL" id="QGNW01001266">
    <property type="protein sequence ID" value="RVW47843.1"/>
    <property type="molecule type" value="Genomic_DNA"/>
</dbReference>